<evidence type="ECO:0000256" key="2">
    <source>
        <dbReference type="ARBA" id="ARBA00009700"/>
    </source>
</evidence>
<name>A0A0E0I7Y0_ORYNI</name>
<reference evidence="6" key="1">
    <citation type="submission" date="2015-04" db="UniProtKB">
        <authorList>
            <consortium name="EnsemblPlants"/>
        </authorList>
    </citation>
    <scope>IDENTIFICATION</scope>
    <source>
        <strain evidence="6">SL10</strain>
    </source>
</reference>
<keyword evidence="4" id="KW-1133">Transmembrane helix</keyword>
<dbReference type="InterPro" id="IPR012926">
    <property type="entry name" value="TMEM120A/B"/>
</dbReference>
<keyword evidence="3" id="KW-0812">Transmembrane</keyword>
<dbReference type="Proteomes" id="UP000006591">
    <property type="component" value="Chromosome 8"/>
</dbReference>
<keyword evidence="7" id="KW-1185">Reference proteome</keyword>
<reference evidence="6" key="2">
    <citation type="submission" date="2018-04" db="EMBL/GenBank/DDBJ databases">
        <title>OnivRS2 (Oryza nivara Reference Sequence Version 2).</title>
        <authorList>
            <person name="Zhang J."/>
            <person name="Kudrna D."/>
            <person name="Lee S."/>
            <person name="Talag J."/>
            <person name="Rajasekar S."/>
            <person name="Welchert J."/>
            <person name="Hsing Y.-I."/>
            <person name="Wing R.A."/>
        </authorList>
    </citation>
    <scope>NUCLEOTIDE SEQUENCE [LARGE SCALE GENOMIC DNA]</scope>
    <source>
        <strain evidence="6">SL10</strain>
    </source>
</reference>
<dbReference type="EnsemblPlants" id="ONIVA08G04950.1">
    <property type="protein sequence ID" value="ONIVA08G04950.1"/>
    <property type="gene ID" value="ONIVA08G04950"/>
</dbReference>
<evidence type="ECO:0000256" key="1">
    <source>
        <dbReference type="ARBA" id="ARBA00004141"/>
    </source>
</evidence>
<dbReference type="Pfam" id="PF07851">
    <property type="entry name" value="TMEM120A-B"/>
    <property type="match status" value="1"/>
</dbReference>
<dbReference type="GO" id="GO:0016020">
    <property type="term" value="C:membrane"/>
    <property type="evidence" value="ECO:0007669"/>
    <property type="project" value="UniProtKB-SubCell"/>
</dbReference>
<comment type="similarity">
    <text evidence="2">Belongs to the TMEM120 family.</text>
</comment>
<keyword evidence="5" id="KW-0472">Membrane</keyword>
<comment type="subcellular location">
    <subcellularLocation>
        <location evidence="1">Membrane</location>
        <topology evidence="1">Multi-pass membrane protein</topology>
    </subcellularLocation>
</comment>
<evidence type="ECO:0000256" key="5">
    <source>
        <dbReference type="ARBA" id="ARBA00023136"/>
    </source>
</evidence>
<dbReference type="eggNOG" id="KOG4758">
    <property type="taxonomic scope" value="Eukaryota"/>
</dbReference>
<evidence type="ECO:0000256" key="4">
    <source>
        <dbReference type="ARBA" id="ARBA00022989"/>
    </source>
</evidence>
<dbReference type="HOGENOM" id="CLU_2403409_0_0_1"/>
<sequence>MAMSDGLDVIEQDLDRATCLISDGDIASVLPSNAHGAFLKMFLGPVNLWVPRKEVQLKTEYNSYRVCYNRAMNNNLSIDLYFEIKLWGSLHFL</sequence>
<proteinExistence type="inferred from homology"/>
<evidence type="ECO:0000313" key="6">
    <source>
        <dbReference type="EnsemblPlants" id="ONIVA08G04950.1"/>
    </source>
</evidence>
<dbReference type="AlphaFoldDB" id="A0A0E0I7Y0"/>
<dbReference type="STRING" id="4536.A0A0E0I7Y0"/>
<accession>A0A0E0I7Y0</accession>
<protein>
    <submittedName>
        <fullName evidence="6">Uncharacterized protein</fullName>
    </submittedName>
</protein>
<evidence type="ECO:0000256" key="3">
    <source>
        <dbReference type="ARBA" id="ARBA00022692"/>
    </source>
</evidence>
<dbReference type="Gramene" id="ONIVA08G04950.1">
    <property type="protein sequence ID" value="ONIVA08G04950.1"/>
    <property type="gene ID" value="ONIVA08G04950"/>
</dbReference>
<evidence type="ECO:0000313" key="7">
    <source>
        <dbReference type="Proteomes" id="UP000006591"/>
    </source>
</evidence>
<organism evidence="6">
    <name type="scientific">Oryza nivara</name>
    <name type="common">Indian wild rice</name>
    <name type="synonym">Oryza sativa f. spontanea</name>
    <dbReference type="NCBI Taxonomy" id="4536"/>
    <lineage>
        <taxon>Eukaryota</taxon>
        <taxon>Viridiplantae</taxon>
        <taxon>Streptophyta</taxon>
        <taxon>Embryophyta</taxon>
        <taxon>Tracheophyta</taxon>
        <taxon>Spermatophyta</taxon>
        <taxon>Magnoliopsida</taxon>
        <taxon>Liliopsida</taxon>
        <taxon>Poales</taxon>
        <taxon>Poaceae</taxon>
        <taxon>BOP clade</taxon>
        <taxon>Oryzoideae</taxon>
        <taxon>Oryzeae</taxon>
        <taxon>Oryzinae</taxon>
        <taxon>Oryza</taxon>
    </lineage>
</organism>